<dbReference type="CDD" id="cd06464">
    <property type="entry name" value="ACD_sHsps-like"/>
    <property type="match status" value="1"/>
</dbReference>
<protein>
    <submittedName>
        <fullName evidence="4">Heat-shock protein Hsp20</fullName>
    </submittedName>
</protein>
<dbReference type="EMBL" id="PGXC01000003">
    <property type="protein sequence ID" value="PKK91094.1"/>
    <property type="molecule type" value="Genomic_DNA"/>
</dbReference>
<dbReference type="InterPro" id="IPR002068">
    <property type="entry name" value="A-crystallin/Hsp20_dom"/>
</dbReference>
<name>A0A2N1PRX8_9BACT</name>
<dbReference type="SUPFAM" id="SSF49764">
    <property type="entry name" value="HSP20-like chaperones"/>
    <property type="match status" value="1"/>
</dbReference>
<proteinExistence type="inferred from homology"/>
<reference evidence="4 5" key="1">
    <citation type="journal article" date="2017" name="ISME J.">
        <title>Potential for microbial H2 and metal transformations associated with novel bacteria and archaea in deep terrestrial subsurface sediments.</title>
        <authorList>
            <person name="Hernsdorf A.W."/>
            <person name="Amano Y."/>
            <person name="Miyakawa K."/>
            <person name="Ise K."/>
            <person name="Suzuki Y."/>
            <person name="Anantharaman K."/>
            <person name="Probst A."/>
            <person name="Burstein D."/>
            <person name="Thomas B.C."/>
            <person name="Banfield J.F."/>
        </authorList>
    </citation>
    <scope>NUCLEOTIDE SEQUENCE [LARGE SCALE GENOMIC DNA]</scope>
    <source>
        <strain evidence="4">HGW-Wallbacteria-1</strain>
    </source>
</reference>
<evidence type="ECO:0000313" key="4">
    <source>
        <dbReference type="EMBL" id="PKK91094.1"/>
    </source>
</evidence>
<evidence type="ECO:0000256" key="1">
    <source>
        <dbReference type="PROSITE-ProRule" id="PRU00285"/>
    </source>
</evidence>
<dbReference type="InterPro" id="IPR031107">
    <property type="entry name" value="Small_HSP"/>
</dbReference>
<dbReference type="PROSITE" id="PS01031">
    <property type="entry name" value="SHSP"/>
    <property type="match status" value="1"/>
</dbReference>
<evidence type="ECO:0000313" key="5">
    <source>
        <dbReference type="Proteomes" id="UP000233256"/>
    </source>
</evidence>
<organism evidence="4 5">
    <name type="scientific">Candidatus Wallbacteria bacterium HGW-Wallbacteria-1</name>
    <dbReference type="NCBI Taxonomy" id="2013854"/>
    <lineage>
        <taxon>Bacteria</taxon>
        <taxon>Candidatus Walliibacteriota</taxon>
    </lineage>
</organism>
<dbReference type="Gene3D" id="2.60.40.790">
    <property type="match status" value="1"/>
</dbReference>
<evidence type="ECO:0000259" key="3">
    <source>
        <dbReference type="PROSITE" id="PS01031"/>
    </source>
</evidence>
<dbReference type="Pfam" id="PF00011">
    <property type="entry name" value="HSP20"/>
    <property type="match status" value="1"/>
</dbReference>
<dbReference type="AlphaFoldDB" id="A0A2N1PRX8"/>
<evidence type="ECO:0000256" key="2">
    <source>
        <dbReference type="RuleBase" id="RU003616"/>
    </source>
</evidence>
<dbReference type="PANTHER" id="PTHR11527">
    <property type="entry name" value="HEAT-SHOCK PROTEIN 20 FAMILY MEMBER"/>
    <property type="match status" value="1"/>
</dbReference>
<dbReference type="Proteomes" id="UP000233256">
    <property type="component" value="Unassembled WGS sequence"/>
</dbReference>
<accession>A0A2N1PRX8</accession>
<dbReference type="InterPro" id="IPR008978">
    <property type="entry name" value="HSP20-like_chaperone"/>
</dbReference>
<comment type="similarity">
    <text evidence="1 2">Belongs to the small heat shock protein (HSP20) family.</text>
</comment>
<comment type="caution">
    <text evidence="4">The sequence shown here is derived from an EMBL/GenBank/DDBJ whole genome shotgun (WGS) entry which is preliminary data.</text>
</comment>
<gene>
    <name evidence="4" type="ORF">CVV64_04810</name>
</gene>
<feature type="domain" description="SHSP" evidence="3">
    <location>
        <begin position="29"/>
        <end position="145"/>
    </location>
</feature>
<sequence>MFNLVKRNKIKNPFGLIDSLLSDRWLQTMVPGNAFPVVDIQESESTVFINVELPGVSREDVKLFLEDGKLTITGEKKRVFETGKSDSGETCHRTERVYGSFSRTFILGEQIKEDSIGANFENGVLRIFLEKKEPEKPQRKKIEIL</sequence>